<dbReference type="OrthoDB" id="2788229at2759"/>
<evidence type="ECO:0000313" key="1">
    <source>
        <dbReference type="EMBL" id="KAG7440209.1"/>
    </source>
</evidence>
<accession>A0A9P8AM01</accession>
<dbReference type="Proteomes" id="UP000812287">
    <property type="component" value="Unassembled WGS sequence"/>
</dbReference>
<dbReference type="Gene3D" id="3.80.10.10">
    <property type="entry name" value="Ribonuclease Inhibitor"/>
    <property type="match status" value="1"/>
</dbReference>
<organism evidence="1 2">
    <name type="scientific">Guyanagaster necrorhizus</name>
    <dbReference type="NCBI Taxonomy" id="856835"/>
    <lineage>
        <taxon>Eukaryota</taxon>
        <taxon>Fungi</taxon>
        <taxon>Dikarya</taxon>
        <taxon>Basidiomycota</taxon>
        <taxon>Agaricomycotina</taxon>
        <taxon>Agaricomycetes</taxon>
        <taxon>Agaricomycetidae</taxon>
        <taxon>Agaricales</taxon>
        <taxon>Marasmiineae</taxon>
        <taxon>Physalacriaceae</taxon>
        <taxon>Guyanagaster</taxon>
    </lineage>
</organism>
<comment type="caution">
    <text evidence="1">The sequence shown here is derived from an EMBL/GenBank/DDBJ whole genome shotgun (WGS) entry which is preliminary data.</text>
</comment>
<reference evidence="1" key="1">
    <citation type="submission" date="2020-11" db="EMBL/GenBank/DDBJ databases">
        <title>Adaptations for nitrogen fixation in a non-lichenized fungal sporocarp promotes dispersal by wood-feeding termites.</title>
        <authorList>
            <consortium name="DOE Joint Genome Institute"/>
            <person name="Koch R.A."/>
            <person name="Yoon G."/>
            <person name="Arayal U."/>
            <person name="Lail K."/>
            <person name="Amirebrahimi M."/>
            <person name="Labutti K."/>
            <person name="Lipzen A."/>
            <person name="Riley R."/>
            <person name="Barry K."/>
            <person name="Henrissat B."/>
            <person name="Grigoriev I.V."/>
            <person name="Herr J.R."/>
            <person name="Aime M.C."/>
        </authorList>
    </citation>
    <scope>NUCLEOTIDE SEQUENCE</scope>
    <source>
        <strain evidence="1">MCA 3950</strain>
    </source>
</reference>
<dbReference type="EMBL" id="MU250575">
    <property type="protein sequence ID" value="KAG7440209.1"/>
    <property type="molecule type" value="Genomic_DNA"/>
</dbReference>
<gene>
    <name evidence="1" type="ORF">BT62DRAFT_1081059</name>
</gene>
<dbReference type="SUPFAM" id="SSF52047">
    <property type="entry name" value="RNI-like"/>
    <property type="match status" value="1"/>
</dbReference>
<dbReference type="RefSeq" id="XP_043033709.1">
    <property type="nucleotide sequence ID" value="XM_043179633.1"/>
</dbReference>
<name>A0A9P8AM01_9AGAR</name>
<sequence length="381" mass="43809">MTTATQNPVTDYIPPEIIDAIIDCLWDDKDTLLACSFVCRLFCPRTRVHLFHTLGLKFNGALNIDPGDPSFKRVVEYIKEVKLQSVAHDVQDLPVSSITSFLSSLPNLASLSLMLIFFQDPSHLHSLISHLPGLTDLDLKNVFFSCHSISEDLSSESFEFPTIKRISLYGTFFNESIVESLFHRGDLRSIYVDSLRELHIYYPSAEYLPSICTFIRAAPSSWKSFDIRFRYGAYTPGSWSRWPAHPTLPLTMSTLHVEMKCDLYCDWHIRVMRWLVHSISGATDPVRLETLTLTIIPPYNHDGEHANWEDEDWAAQWSSLDQALAHSEMSSFRLLKVAFRLRPTDFSPWRGPYSREWVKGKLPLLEENDMLEVNIIENHIL</sequence>
<evidence type="ECO:0000313" key="2">
    <source>
        <dbReference type="Proteomes" id="UP000812287"/>
    </source>
</evidence>
<dbReference type="InterPro" id="IPR032675">
    <property type="entry name" value="LRR_dom_sf"/>
</dbReference>
<proteinExistence type="predicted"/>
<dbReference type="GeneID" id="66101927"/>
<protein>
    <submittedName>
        <fullName evidence="1">Uncharacterized protein</fullName>
    </submittedName>
</protein>
<dbReference type="AlphaFoldDB" id="A0A9P8AM01"/>
<keyword evidence="2" id="KW-1185">Reference proteome</keyword>